<dbReference type="KEGG" id="aym:YM304_09930"/>
<reference evidence="1 2" key="1">
    <citation type="journal article" date="2013" name="Int. J. Syst. Evol. Microbiol.">
        <title>Ilumatobacter nonamiense sp. nov. and Ilumatobacter coccineum sp. nov., isolated from seashore sand.</title>
        <authorList>
            <person name="Matsumoto A."/>
            <person name="Kasai H."/>
            <person name="Matsuo Y."/>
            <person name="Shizuri Y."/>
            <person name="Ichikawa N."/>
            <person name="Fujita N."/>
            <person name="Omura S."/>
            <person name="Takahashi Y."/>
        </authorList>
    </citation>
    <scope>NUCLEOTIDE SEQUENCE [LARGE SCALE GENOMIC DNA]</scope>
    <source>
        <strain evidence="2">NBRC 103263 / KCTC 29153 / YM16-304</strain>
    </source>
</reference>
<protein>
    <submittedName>
        <fullName evidence="1">Uncharacterized protein</fullName>
    </submittedName>
</protein>
<evidence type="ECO:0000313" key="2">
    <source>
        <dbReference type="Proteomes" id="UP000011863"/>
    </source>
</evidence>
<evidence type="ECO:0000313" key="1">
    <source>
        <dbReference type="EMBL" id="BAN01307.1"/>
    </source>
</evidence>
<organism evidence="1 2">
    <name type="scientific">Ilumatobacter coccineus (strain NBRC 103263 / KCTC 29153 / YM16-304)</name>
    <dbReference type="NCBI Taxonomy" id="1313172"/>
    <lineage>
        <taxon>Bacteria</taxon>
        <taxon>Bacillati</taxon>
        <taxon>Actinomycetota</taxon>
        <taxon>Acidimicrobiia</taxon>
        <taxon>Acidimicrobiales</taxon>
        <taxon>Ilumatobacteraceae</taxon>
        <taxon>Ilumatobacter</taxon>
    </lineage>
</organism>
<keyword evidence="2" id="KW-1185">Reference proteome</keyword>
<dbReference type="EMBL" id="AP012057">
    <property type="protein sequence ID" value="BAN01307.1"/>
    <property type="molecule type" value="Genomic_DNA"/>
</dbReference>
<gene>
    <name evidence="1" type="ORF">YM304_09930</name>
</gene>
<sequence length="333" mass="36725">MDEPHGPDERLDMLVHRGDLDGLVRMIDDRCSSRDWAGLLRLRDRARQAVDTGRQLWPAATLAEYRLALLATPEFVAEVLDEADGLSGRFTIGPLTEVAAQRHSWGDLGPLLERGPRAAFVAHERVIRGEPVDDLDLPDVLDIPLLLHSWEPTYELAVYGDNDAEFPMPELPDDWSDVEVTADAEVLDDDVELAVRQLLEPWTTSSNGRAEVVCVDGDAGAAIGALGVRRARMAELSAQEAIAWIAWAGASGGAHGRRRGAASGRFGAWWLLAAFGDLLDDWPPDPDELGELADDLRWYRWNAYEPDVGWTLQLAIEDPEEGVAWAITAQDTH</sequence>
<dbReference type="RefSeq" id="WP_015440554.1">
    <property type="nucleotide sequence ID" value="NC_020520.1"/>
</dbReference>
<dbReference type="Proteomes" id="UP000011863">
    <property type="component" value="Chromosome"/>
</dbReference>
<accession>A0A6C7E2L1</accession>
<dbReference type="AlphaFoldDB" id="A0A6C7E2L1"/>
<name>A0A6C7E2L1_ILUCY</name>
<proteinExistence type="predicted"/>
<dbReference type="OrthoDB" id="3868055at2"/>